<dbReference type="FunCoup" id="A0A200QQD0">
    <property type="interactions" value="28"/>
</dbReference>
<dbReference type="Proteomes" id="UP000195402">
    <property type="component" value="Unassembled WGS sequence"/>
</dbReference>
<sequence>MLSTSSHDLPKKSLQIKEDDKFFSKLLSKEKSLTNSNSFRVYYGVASGAVPFMWESQPGTPKNTFSDTSLPPLTPPPSYYLNSKKKPTKKSSKSNLLDTIFPRLSLRKTHVSPSLSSASSSSISSFSSSVMSTTSSSAPPTPSNFNKRTRFSSPRSSFDSRGDDTEDSGLIGSPTSILRFSNGESTTGCYSMVIMKKALLSIVGHGSGGQGSSTTTA</sequence>
<protein>
    <submittedName>
        <fullName evidence="2">Uncharacterized protein</fullName>
    </submittedName>
</protein>
<accession>A0A200QQD0</accession>
<proteinExistence type="predicted"/>
<dbReference type="PANTHER" id="PTHR33257">
    <property type="entry name" value="OS05G0165500 PROTEIN"/>
    <property type="match status" value="1"/>
</dbReference>
<dbReference type="OMA" id="ESAQVQC"/>
<gene>
    <name evidence="2" type="ORF">BVC80_9017g13</name>
</gene>
<evidence type="ECO:0000256" key="1">
    <source>
        <dbReference type="SAM" id="MobiDB-lite"/>
    </source>
</evidence>
<feature type="region of interest" description="Disordered" evidence="1">
    <location>
        <begin position="129"/>
        <end position="177"/>
    </location>
</feature>
<feature type="region of interest" description="Disordered" evidence="1">
    <location>
        <begin position="60"/>
        <end position="94"/>
    </location>
</feature>
<dbReference type="EMBL" id="MVGT01001372">
    <property type="protein sequence ID" value="OVA12660.1"/>
    <property type="molecule type" value="Genomic_DNA"/>
</dbReference>
<dbReference type="PANTHER" id="PTHR33257:SF4">
    <property type="entry name" value="EXPRESSED PROTEIN"/>
    <property type="match status" value="1"/>
</dbReference>
<dbReference type="InParanoid" id="A0A200QQD0"/>
<dbReference type="STRING" id="56857.A0A200QQD0"/>
<reference evidence="2 3" key="1">
    <citation type="journal article" date="2017" name="Mol. Plant">
        <title>The Genome of Medicinal Plant Macleaya cordata Provides New Insights into Benzylisoquinoline Alkaloids Metabolism.</title>
        <authorList>
            <person name="Liu X."/>
            <person name="Liu Y."/>
            <person name="Huang P."/>
            <person name="Ma Y."/>
            <person name="Qing Z."/>
            <person name="Tang Q."/>
            <person name="Cao H."/>
            <person name="Cheng P."/>
            <person name="Zheng Y."/>
            <person name="Yuan Z."/>
            <person name="Zhou Y."/>
            <person name="Liu J."/>
            <person name="Tang Z."/>
            <person name="Zhuo Y."/>
            <person name="Zhang Y."/>
            <person name="Yu L."/>
            <person name="Huang J."/>
            <person name="Yang P."/>
            <person name="Peng Q."/>
            <person name="Zhang J."/>
            <person name="Jiang W."/>
            <person name="Zhang Z."/>
            <person name="Lin K."/>
            <person name="Ro D.K."/>
            <person name="Chen X."/>
            <person name="Xiong X."/>
            <person name="Shang Y."/>
            <person name="Huang S."/>
            <person name="Zeng J."/>
        </authorList>
    </citation>
    <scope>NUCLEOTIDE SEQUENCE [LARGE SCALE GENOMIC DNA]</scope>
    <source>
        <strain evidence="3">cv. BLH2017</strain>
        <tissue evidence="2">Root</tissue>
    </source>
</reference>
<name>A0A200QQD0_MACCD</name>
<keyword evidence="3" id="KW-1185">Reference proteome</keyword>
<evidence type="ECO:0000313" key="2">
    <source>
        <dbReference type="EMBL" id="OVA12660.1"/>
    </source>
</evidence>
<feature type="compositionally biased region" description="Basic residues" evidence="1">
    <location>
        <begin position="83"/>
        <end position="92"/>
    </location>
</feature>
<dbReference type="AlphaFoldDB" id="A0A200QQD0"/>
<dbReference type="OrthoDB" id="691043at2759"/>
<organism evidence="2 3">
    <name type="scientific">Macleaya cordata</name>
    <name type="common">Five-seeded plume-poppy</name>
    <name type="synonym">Bocconia cordata</name>
    <dbReference type="NCBI Taxonomy" id="56857"/>
    <lineage>
        <taxon>Eukaryota</taxon>
        <taxon>Viridiplantae</taxon>
        <taxon>Streptophyta</taxon>
        <taxon>Embryophyta</taxon>
        <taxon>Tracheophyta</taxon>
        <taxon>Spermatophyta</taxon>
        <taxon>Magnoliopsida</taxon>
        <taxon>Ranunculales</taxon>
        <taxon>Papaveraceae</taxon>
        <taxon>Papaveroideae</taxon>
        <taxon>Macleaya</taxon>
    </lineage>
</organism>
<feature type="compositionally biased region" description="Low complexity" evidence="1">
    <location>
        <begin position="129"/>
        <end position="138"/>
    </location>
</feature>
<comment type="caution">
    <text evidence="2">The sequence shown here is derived from an EMBL/GenBank/DDBJ whole genome shotgun (WGS) entry which is preliminary data.</text>
</comment>
<evidence type="ECO:0000313" key="3">
    <source>
        <dbReference type="Proteomes" id="UP000195402"/>
    </source>
</evidence>